<name>A0ABP6ZW39_9PSEU</name>
<feature type="chain" id="PRO_5046381666" evidence="2">
    <location>
        <begin position="20"/>
        <end position="221"/>
    </location>
</feature>
<proteinExistence type="predicted"/>
<feature type="compositionally biased region" description="Polar residues" evidence="1">
    <location>
        <begin position="164"/>
        <end position="183"/>
    </location>
</feature>
<reference evidence="4" key="1">
    <citation type="journal article" date="2019" name="Int. J. Syst. Evol. Microbiol.">
        <title>The Global Catalogue of Microorganisms (GCM) 10K type strain sequencing project: providing services to taxonomists for standard genome sequencing and annotation.</title>
        <authorList>
            <consortium name="The Broad Institute Genomics Platform"/>
            <consortium name="The Broad Institute Genome Sequencing Center for Infectious Disease"/>
            <person name="Wu L."/>
            <person name="Ma J."/>
        </authorList>
    </citation>
    <scope>NUCLEOTIDE SEQUENCE [LARGE SCALE GENOMIC DNA]</scope>
    <source>
        <strain evidence="4">JCM 17494</strain>
    </source>
</reference>
<dbReference type="PROSITE" id="PS51257">
    <property type="entry name" value="PROKAR_LIPOPROTEIN"/>
    <property type="match status" value="1"/>
</dbReference>
<feature type="compositionally biased region" description="Low complexity" evidence="1">
    <location>
        <begin position="184"/>
        <end position="203"/>
    </location>
</feature>
<evidence type="ECO:0000313" key="4">
    <source>
        <dbReference type="Proteomes" id="UP001500711"/>
    </source>
</evidence>
<accession>A0ABP6ZW39</accession>
<comment type="caution">
    <text evidence="3">The sequence shown here is derived from an EMBL/GenBank/DDBJ whole genome shotgun (WGS) entry which is preliminary data.</text>
</comment>
<organism evidence="3 4">
    <name type="scientific">Lentzea roselyniae</name>
    <dbReference type="NCBI Taxonomy" id="531940"/>
    <lineage>
        <taxon>Bacteria</taxon>
        <taxon>Bacillati</taxon>
        <taxon>Actinomycetota</taxon>
        <taxon>Actinomycetes</taxon>
        <taxon>Pseudonocardiales</taxon>
        <taxon>Pseudonocardiaceae</taxon>
        <taxon>Lentzea</taxon>
    </lineage>
</organism>
<evidence type="ECO:0000313" key="3">
    <source>
        <dbReference type="EMBL" id="GAA3620235.1"/>
    </source>
</evidence>
<feature type="signal peptide" evidence="2">
    <location>
        <begin position="1"/>
        <end position="19"/>
    </location>
</feature>
<feature type="region of interest" description="Disordered" evidence="1">
    <location>
        <begin position="24"/>
        <end position="45"/>
    </location>
</feature>
<feature type="region of interest" description="Disordered" evidence="1">
    <location>
        <begin position="159"/>
        <end position="205"/>
    </location>
</feature>
<gene>
    <name evidence="3" type="ORF">GCM10022267_02960</name>
</gene>
<protein>
    <submittedName>
        <fullName evidence="3">Uncharacterized protein</fullName>
    </submittedName>
</protein>
<sequence length="221" mass="23074">MNRSLILILVTVAAALGLAACTSTPTPTQTPTPDNNATSTPPVPEPAVSVVTEVVTQTVTNAPAPPARPVIDSFGYGKLKLGMTRQQALDAKLIGPQLHGSDTGAHTCTLHDVIGTSEKTWVSTKLGVSTITFSPAMSSDGVGIGVTEAKLKAEYTNLKPIGPNYSTAPSPTTTRQQGSSSAWTRARSLQRSSRSRTRTATTSGKILKRGVEKLRTAPSPL</sequence>
<keyword evidence="2" id="KW-0732">Signal</keyword>
<dbReference type="Proteomes" id="UP001500711">
    <property type="component" value="Unassembled WGS sequence"/>
</dbReference>
<dbReference type="RefSeq" id="WP_346126994.1">
    <property type="nucleotide sequence ID" value="NZ_BAABBE010000001.1"/>
</dbReference>
<evidence type="ECO:0000256" key="1">
    <source>
        <dbReference type="SAM" id="MobiDB-lite"/>
    </source>
</evidence>
<keyword evidence="4" id="KW-1185">Reference proteome</keyword>
<evidence type="ECO:0000256" key="2">
    <source>
        <dbReference type="SAM" id="SignalP"/>
    </source>
</evidence>
<dbReference type="EMBL" id="BAABBE010000001">
    <property type="protein sequence ID" value="GAA3620235.1"/>
    <property type="molecule type" value="Genomic_DNA"/>
</dbReference>